<dbReference type="AlphaFoldDB" id="A0A8S1KTV4"/>
<organism evidence="1 2">
    <name type="scientific">Paramecium sonneborni</name>
    <dbReference type="NCBI Taxonomy" id="65129"/>
    <lineage>
        <taxon>Eukaryota</taxon>
        <taxon>Sar</taxon>
        <taxon>Alveolata</taxon>
        <taxon>Ciliophora</taxon>
        <taxon>Intramacronucleata</taxon>
        <taxon>Oligohymenophorea</taxon>
        <taxon>Peniculida</taxon>
        <taxon>Parameciidae</taxon>
        <taxon>Paramecium</taxon>
    </lineage>
</organism>
<evidence type="ECO:0000313" key="1">
    <source>
        <dbReference type="EMBL" id="CAD8057811.1"/>
    </source>
</evidence>
<protein>
    <submittedName>
        <fullName evidence="1">Uncharacterized protein</fullName>
    </submittedName>
</protein>
<evidence type="ECO:0000313" key="2">
    <source>
        <dbReference type="Proteomes" id="UP000692954"/>
    </source>
</evidence>
<comment type="caution">
    <text evidence="1">The sequence shown here is derived from an EMBL/GenBank/DDBJ whole genome shotgun (WGS) entry which is preliminary data.</text>
</comment>
<reference evidence="1" key="1">
    <citation type="submission" date="2021-01" db="EMBL/GenBank/DDBJ databases">
        <authorList>
            <consortium name="Genoscope - CEA"/>
            <person name="William W."/>
        </authorList>
    </citation>
    <scope>NUCLEOTIDE SEQUENCE</scope>
</reference>
<keyword evidence="2" id="KW-1185">Reference proteome</keyword>
<gene>
    <name evidence="1" type="ORF">PSON_ATCC_30995.1.T0110404</name>
</gene>
<sequence>MTSSNSKKKDIFRGTYLMRFLEMIRMNNYAEISFSIVTDLMNHIYQQKITLQQ</sequence>
<name>A0A8S1KTV4_9CILI</name>
<dbReference type="Proteomes" id="UP000692954">
    <property type="component" value="Unassembled WGS sequence"/>
</dbReference>
<dbReference type="EMBL" id="CAJJDN010000011">
    <property type="protein sequence ID" value="CAD8057811.1"/>
    <property type="molecule type" value="Genomic_DNA"/>
</dbReference>
<proteinExistence type="predicted"/>
<accession>A0A8S1KTV4</accession>